<dbReference type="AlphaFoldDB" id="A0A1B0C4X9"/>
<dbReference type="EnsemblMetazoa" id="GPPI049265-RA">
    <property type="protein sequence ID" value="GPPI049265-PA"/>
    <property type="gene ID" value="GPPI049265"/>
</dbReference>
<evidence type="ECO:0000313" key="4">
    <source>
        <dbReference type="EnsemblMetazoa" id="GPPI049265-PA"/>
    </source>
</evidence>
<dbReference type="PRINTS" id="PR00773">
    <property type="entry name" value="GRPEPROTEIN"/>
</dbReference>
<evidence type="ECO:0000313" key="5">
    <source>
        <dbReference type="Proteomes" id="UP000092460"/>
    </source>
</evidence>
<reference evidence="5" key="1">
    <citation type="submission" date="2015-01" db="EMBL/GenBank/DDBJ databases">
        <authorList>
            <person name="Aksoy S."/>
            <person name="Warren W."/>
            <person name="Wilson R.K."/>
        </authorList>
    </citation>
    <scope>NUCLEOTIDE SEQUENCE [LARGE SCALE GENOMIC DNA]</scope>
    <source>
        <strain evidence="5">IAEA</strain>
    </source>
</reference>
<evidence type="ECO:0000256" key="3">
    <source>
        <dbReference type="RuleBase" id="RU004478"/>
    </source>
</evidence>
<reference evidence="4" key="2">
    <citation type="submission" date="2020-05" db="UniProtKB">
        <authorList>
            <consortium name="EnsemblMetazoa"/>
        </authorList>
    </citation>
    <scope>IDENTIFICATION</scope>
    <source>
        <strain evidence="4">IAEA</strain>
    </source>
</reference>
<dbReference type="GO" id="GO:0000774">
    <property type="term" value="F:adenyl-nucleotide exchange factor activity"/>
    <property type="evidence" value="ECO:0007669"/>
    <property type="project" value="InterPro"/>
</dbReference>
<keyword evidence="5" id="KW-1185">Reference proteome</keyword>
<accession>A0A1B0C4X9</accession>
<dbReference type="InterPro" id="IPR013805">
    <property type="entry name" value="GrpE_CC"/>
</dbReference>
<dbReference type="VEuPathDB" id="VectorBase:GPPI049265"/>
<organism evidence="4 5">
    <name type="scientific">Glossina palpalis gambiensis</name>
    <dbReference type="NCBI Taxonomy" id="67801"/>
    <lineage>
        <taxon>Eukaryota</taxon>
        <taxon>Metazoa</taxon>
        <taxon>Ecdysozoa</taxon>
        <taxon>Arthropoda</taxon>
        <taxon>Hexapoda</taxon>
        <taxon>Insecta</taxon>
        <taxon>Pterygota</taxon>
        <taxon>Neoptera</taxon>
        <taxon>Endopterygota</taxon>
        <taxon>Diptera</taxon>
        <taxon>Brachycera</taxon>
        <taxon>Muscomorpha</taxon>
        <taxon>Hippoboscoidea</taxon>
        <taxon>Glossinidae</taxon>
        <taxon>Glossina</taxon>
    </lineage>
</organism>
<comment type="similarity">
    <text evidence="1 3">Belongs to the GrpE family.</text>
</comment>
<dbReference type="EMBL" id="JXJN01025707">
    <property type="status" value="NOT_ANNOTATED_CDS"/>
    <property type="molecule type" value="Genomic_DNA"/>
</dbReference>
<dbReference type="Proteomes" id="UP000092460">
    <property type="component" value="Unassembled WGS sequence"/>
</dbReference>
<keyword evidence="2" id="KW-0143">Chaperone</keyword>
<proteinExistence type="inferred from homology"/>
<dbReference type="InterPro" id="IPR009012">
    <property type="entry name" value="GrpE_head"/>
</dbReference>
<dbReference type="HAMAP" id="MF_01151">
    <property type="entry name" value="GrpE"/>
    <property type="match status" value="1"/>
</dbReference>
<dbReference type="GO" id="GO:0051087">
    <property type="term" value="F:protein-folding chaperone binding"/>
    <property type="evidence" value="ECO:0007669"/>
    <property type="project" value="InterPro"/>
</dbReference>
<dbReference type="Gene3D" id="3.90.20.20">
    <property type="match status" value="1"/>
</dbReference>
<dbReference type="Pfam" id="PF01025">
    <property type="entry name" value="GrpE"/>
    <property type="match status" value="1"/>
</dbReference>
<dbReference type="GO" id="GO:0006457">
    <property type="term" value="P:protein folding"/>
    <property type="evidence" value="ECO:0007669"/>
    <property type="project" value="InterPro"/>
</dbReference>
<dbReference type="Gene3D" id="2.30.22.10">
    <property type="entry name" value="Head domain of nucleotide exchange factor GrpE"/>
    <property type="match status" value="1"/>
</dbReference>
<dbReference type="CDD" id="cd00446">
    <property type="entry name" value="GrpE"/>
    <property type="match status" value="1"/>
</dbReference>
<dbReference type="GO" id="GO:0042803">
    <property type="term" value="F:protein homodimerization activity"/>
    <property type="evidence" value="ECO:0007669"/>
    <property type="project" value="InterPro"/>
</dbReference>
<dbReference type="SUPFAM" id="SSF51064">
    <property type="entry name" value="Head domain of nucleotide exchange factor GrpE"/>
    <property type="match status" value="1"/>
</dbReference>
<evidence type="ECO:0008006" key="6">
    <source>
        <dbReference type="Google" id="ProtNLM"/>
    </source>
</evidence>
<dbReference type="PANTHER" id="PTHR21237:SF23">
    <property type="entry name" value="GRPE PROTEIN HOMOLOG, MITOCHONDRIAL"/>
    <property type="match status" value="1"/>
</dbReference>
<protein>
    <recommendedName>
        <fullName evidence="6">GrpE protein homolog</fullName>
    </recommendedName>
</protein>
<name>A0A1B0C4X9_9MUSC</name>
<evidence type="ECO:0000256" key="2">
    <source>
        <dbReference type="ARBA" id="ARBA00023186"/>
    </source>
</evidence>
<dbReference type="GO" id="GO:0051082">
    <property type="term" value="F:unfolded protein binding"/>
    <property type="evidence" value="ECO:0007669"/>
    <property type="project" value="TreeGrafter"/>
</dbReference>
<sequence length="248" mass="27717">MDEINSFNAELGSKSVKNPKFPILIPIIFTEYTDNIFAACKILPSPPTIITKSDILPISKILPDKTHQAEIENTLKRTQINIEKSHKFALEKFAIALLPIIDNLERTLEISSSLNENVNPILEGVQLTLKEFIKVMKLFNIICIDKNHVEFDPKVHEAMTVLDSKEFKSNQVIQVMQKGYMLHAKPVASITISTFKSFQGVEIQYPPDAAVPPIEMITGLPIARVAASSARITSEAFTLPPGLYIIYI</sequence>
<dbReference type="GO" id="GO:0005829">
    <property type="term" value="C:cytosol"/>
    <property type="evidence" value="ECO:0007669"/>
    <property type="project" value="TreeGrafter"/>
</dbReference>
<dbReference type="PANTHER" id="PTHR21237">
    <property type="entry name" value="GRPE PROTEIN"/>
    <property type="match status" value="1"/>
</dbReference>
<dbReference type="EMBL" id="JXJN01025706">
    <property type="status" value="NOT_ANNOTATED_CDS"/>
    <property type="molecule type" value="Genomic_DNA"/>
</dbReference>
<evidence type="ECO:0000256" key="1">
    <source>
        <dbReference type="ARBA" id="ARBA00009054"/>
    </source>
</evidence>
<dbReference type="InterPro" id="IPR000740">
    <property type="entry name" value="GrpE"/>
</dbReference>
<dbReference type="SUPFAM" id="SSF58014">
    <property type="entry name" value="Coiled-coil domain of nucleotide exchange factor GrpE"/>
    <property type="match status" value="1"/>
</dbReference>
<dbReference type="STRING" id="67801.A0A1B0C4X9"/>